<evidence type="ECO:0000313" key="2">
    <source>
        <dbReference type="Proteomes" id="UP001321473"/>
    </source>
</evidence>
<accession>A0AAQ4DA29</accession>
<dbReference type="EMBL" id="JARKHS020033177">
    <property type="protein sequence ID" value="KAK8759319.1"/>
    <property type="molecule type" value="Genomic_DNA"/>
</dbReference>
<keyword evidence="2" id="KW-1185">Reference proteome</keyword>
<reference evidence="1 2" key="1">
    <citation type="journal article" date="2023" name="Arcadia Sci">
        <title>De novo assembly of a long-read Amblyomma americanum tick genome.</title>
        <authorList>
            <person name="Chou S."/>
            <person name="Poskanzer K.E."/>
            <person name="Rollins M."/>
            <person name="Thuy-Boun P.S."/>
        </authorList>
    </citation>
    <scope>NUCLEOTIDE SEQUENCE [LARGE SCALE GENOMIC DNA]</scope>
    <source>
        <strain evidence="1">F_SG_1</strain>
        <tissue evidence="1">Salivary glands</tissue>
    </source>
</reference>
<dbReference type="AlphaFoldDB" id="A0AAQ4DA29"/>
<protein>
    <submittedName>
        <fullName evidence="1">Uncharacterized protein</fullName>
    </submittedName>
</protein>
<evidence type="ECO:0000313" key="1">
    <source>
        <dbReference type="EMBL" id="KAK8759319.1"/>
    </source>
</evidence>
<gene>
    <name evidence="1" type="ORF">V5799_003045</name>
</gene>
<organism evidence="1 2">
    <name type="scientific">Amblyomma americanum</name>
    <name type="common">Lone star tick</name>
    <dbReference type="NCBI Taxonomy" id="6943"/>
    <lineage>
        <taxon>Eukaryota</taxon>
        <taxon>Metazoa</taxon>
        <taxon>Ecdysozoa</taxon>
        <taxon>Arthropoda</taxon>
        <taxon>Chelicerata</taxon>
        <taxon>Arachnida</taxon>
        <taxon>Acari</taxon>
        <taxon>Parasitiformes</taxon>
        <taxon>Ixodida</taxon>
        <taxon>Ixodoidea</taxon>
        <taxon>Ixodidae</taxon>
        <taxon>Amblyomminae</taxon>
        <taxon>Amblyomma</taxon>
    </lineage>
</organism>
<proteinExistence type="predicted"/>
<sequence>MLTTLALRANIGSQLGSFLDSPTKDCWRICNAHSYNYQELWRATYVTALTDSAKNAQLHTIFEETRRALVNYEPLRHLMAAGGYTQEFEAFVGNMLSLLLPADLIGHDVSVSSLSDHGFFRNHFRATSFEFDVGATKWRRGMPILRDDLEEGARANLLFVNETSIYVPAPAFVLLSDNTTDPLLADAPVIATRMAALMSYQVAYRKTWSEETKKAISVYR</sequence>
<dbReference type="Proteomes" id="UP001321473">
    <property type="component" value="Unassembled WGS sequence"/>
</dbReference>
<name>A0AAQ4DA29_AMBAM</name>
<comment type="caution">
    <text evidence="1">The sequence shown here is derived from an EMBL/GenBank/DDBJ whole genome shotgun (WGS) entry which is preliminary data.</text>
</comment>